<dbReference type="Gene3D" id="3.40.50.1980">
    <property type="entry name" value="Nitrogenase molybdenum iron protein domain"/>
    <property type="match status" value="2"/>
</dbReference>
<dbReference type="SUPFAM" id="SSF53807">
    <property type="entry name" value="Helical backbone' metal receptor"/>
    <property type="match status" value="1"/>
</dbReference>
<name>A0A7W5UN50_9BACT</name>
<protein>
    <submittedName>
        <fullName evidence="2">Iron complex transport system substrate-binding protein</fullName>
    </submittedName>
</protein>
<dbReference type="InterPro" id="IPR002491">
    <property type="entry name" value="ABC_transptr_periplasmic_BD"/>
</dbReference>
<gene>
    <name evidence="2" type="ORF">FHS60_001191</name>
</gene>
<dbReference type="EMBL" id="JACICA010000005">
    <property type="protein sequence ID" value="MBB3702722.1"/>
    <property type="molecule type" value="Genomic_DNA"/>
</dbReference>
<organism evidence="2 3">
    <name type="scientific">Alloprevotella rava</name>
    <dbReference type="NCBI Taxonomy" id="671218"/>
    <lineage>
        <taxon>Bacteria</taxon>
        <taxon>Pseudomonadati</taxon>
        <taxon>Bacteroidota</taxon>
        <taxon>Bacteroidia</taxon>
        <taxon>Bacteroidales</taxon>
        <taxon>Prevotellaceae</taxon>
        <taxon>Alloprevotella</taxon>
    </lineage>
</organism>
<reference evidence="2 3" key="1">
    <citation type="submission" date="2020-08" db="EMBL/GenBank/DDBJ databases">
        <title>Genomic Encyclopedia of Type Strains, Phase IV (KMG-IV): sequencing the most valuable type-strain genomes for metagenomic binning, comparative biology and taxonomic classification.</title>
        <authorList>
            <person name="Goeker M."/>
        </authorList>
    </citation>
    <scope>NUCLEOTIDE SEQUENCE [LARGE SCALE GENOMIC DNA]</scope>
    <source>
        <strain evidence="2 3">DSM 22548</strain>
    </source>
</reference>
<evidence type="ECO:0000259" key="1">
    <source>
        <dbReference type="PROSITE" id="PS50983"/>
    </source>
</evidence>
<evidence type="ECO:0000313" key="3">
    <source>
        <dbReference type="Proteomes" id="UP000541425"/>
    </source>
</evidence>
<dbReference type="RefSeq" id="WP_183696165.1">
    <property type="nucleotide sequence ID" value="NZ_JACICA010000005.1"/>
</dbReference>
<dbReference type="PANTHER" id="PTHR30535:SF34">
    <property type="entry name" value="MOLYBDATE-BINDING PROTEIN MOLA"/>
    <property type="match status" value="1"/>
</dbReference>
<dbReference type="InterPro" id="IPR050902">
    <property type="entry name" value="ABC_Transporter_SBP"/>
</dbReference>
<dbReference type="PANTHER" id="PTHR30535">
    <property type="entry name" value="VITAMIN B12-BINDING PROTEIN"/>
    <property type="match status" value="1"/>
</dbReference>
<proteinExistence type="predicted"/>
<feature type="domain" description="Fe/B12 periplasmic-binding" evidence="1">
    <location>
        <begin position="111"/>
        <end position="379"/>
    </location>
</feature>
<dbReference type="PROSITE" id="PS50983">
    <property type="entry name" value="FE_B12_PBP"/>
    <property type="match status" value="1"/>
</dbReference>
<accession>A0A7W5UN50</accession>
<dbReference type="GO" id="GO:0071281">
    <property type="term" value="P:cellular response to iron ion"/>
    <property type="evidence" value="ECO:0007669"/>
    <property type="project" value="TreeGrafter"/>
</dbReference>
<dbReference type="Proteomes" id="UP000541425">
    <property type="component" value="Unassembled WGS sequence"/>
</dbReference>
<comment type="caution">
    <text evidence="2">The sequence shown here is derived from an EMBL/GenBank/DDBJ whole genome shotgun (WGS) entry which is preliminary data.</text>
</comment>
<dbReference type="AlphaFoldDB" id="A0A7W5UN50"/>
<evidence type="ECO:0000313" key="2">
    <source>
        <dbReference type="EMBL" id="MBB3702722.1"/>
    </source>
</evidence>
<dbReference type="Pfam" id="PF01497">
    <property type="entry name" value="Peripla_BP_2"/>
    <property type="match status" value="1"/>
</dbReference>
<sequence length="392" mass="44157">MKNHIQQQYSHTKRARRHAWNALFALFVLLSYPLLTSCAGKQAETIQGAKDGGIQYAQLLKIEHADSFTICDVMDAWNKGRTLHRYILIPRSSPTPSQCPKGTIVRTPLERAVAFTSVHGSLLCDLGAMKQLCGVCDYDYIMRPELRLAVTNGKLANMGMSTQPDLEKMIASHADALLVSPFQNASYGGIEKLNIPLIECADYMEATPLGRAEWMRFFGLLFGQEATADSLFQIVEKNYTELTATVQKTTTRPTLLIDQKQGGAWYVPGGKSYLGSLYKDAGANYCFADNAESGSVSLSFETVFQKAHAADLWLIKSGGPTDLTYAQLQQDFAPNAQFKAFRERHIWYCNSMKVPYFEEAPFRPDFLLKDFIKIFHPEILPDYQTRYFFPMK</sequence>